<dbReference type="SUPFAM" id="SSF51197">
    <property type="entry name" value="Clavaminate synthase-like"/>
    <property type="match status" value="1"/>
</dbReference>
<sequence>MNKIAFTPETVSSFSQAYPETPNKLRHDLCDHPLLQLPALVDLATRLRSDHVEHNQGDLPIGIAPEDVPTPALDVAETIRSIEESGSWMALKFIENVPEYHDLLIETLAAIEPAVRGKTGAMNKLEGFIFVSSPGAVTPFHFDPEHNILLQIRGNKVLTLFPADDENIVAPQNHEAFAYGEHHRNLEWRDEVSALGNPMSLSPGDALYVPVKMPHWVKNGSEVAISLSVTWRSEWSVAESDARALNALIRKVGISPTTPGRWPASNAGKSLAFRALRKAGVTKLARSLLN</sequence>
<dbReference type="RefSeq" id="WP_168818008.1">
    <property type="nucleotide sequence ID" value="NZ_CP051217.1"/>
</dbReference>
<organism evidence="2 3">
    <name type="scientific">Parasphingorhabdus halotolerans</name>
    <dbReference type="NCBI Taxonomy" id="2725558"/>
    <lineage>
        <taxon>Bacteria</taxon>
        <taxon>Pseudomonadati</taxon>
        <taxon>Pseudomonadota</taxon>
        <taxon>Alphaproteobacteria</taxon>
        <taxon>Sphingomonadales</taxon>
        <taxon>Sphingomonadaceae</taxon>
        <taxon>Parasphingorhabdus</taxon>
    </lineage>
</organism>
<proteinExistence type="predicted"/>
<dbReference type="KEGG" id="phao:HF685_01635"/>
<keyword evidence="3" id="KW-1185">Reference proteome</keyword>
<evidence type="ECO:0000259" key="1">
    <source>
        <dbReference type="PROSITE" id="PS51184"/>
    </source>
</evidence>
<feature type="domain" description="JmjC" evidence="1">
    <location>
        <begin position="86"/>
        <end position="248"/>
    </location>
</feature>
<evidence type="ECO:0000313" key="2">
    <source>
        <dbReference type="EMBL" id="QJB68164.1"/>
    </source>
</evidence>
<dbReference type="Pfam" id="PF13621">
    <property type="entry name" value="Cupin_8"/>
    <property type="match status" value="1"/>
</dbReference>
<dbReference type="EMBL" id="CP051217">
    <property type="protein sequence ID" value="QJB68164.1"/>
    <property type="molecule type" value="Genomic_DNA"/>
</dbReference>
<dbReference type="InterPro" id="IPR003347">
    <property type="entry name" value="JmjC_dom"/>
</dbReference>
<dbReference type="SMART" id="SM00558">
    <property type="entry name" value="JmjC"/>
    <property type="match status" value="1"/>
</dbReference>
<dbReference type="PANTHER" id="PTHR12461">
    <property type="entry name" value="HYPOXIA-INDUCIBLE FACTOR 1 ALPHA INHIBITOR-RELATED"/>
    <property type="match status" value="1"/>
</dbReference>
<dbReference type="AlphaFoldDB" id="A0A6H2DIK7"/>
<dbReference type="Proteomes" id="UP000501600">
    <property type="component" value="Chromosome"/>
</dbReference>
<gene>
    <name evidence="2" type="ORF">HF685_01635</name>
</gene>
<dbReference type="PROSITE" id="PS51184">
    <property type="entry name" value="JMJC"/>
    <property type="match status" value="1"/>
</dbReference>
<evidence type="ECO:0000313" key="3">
    <source>
        <dbReference type="Proteomes" id="UP000501600"/>
    </source>
</evidence>
<dbReference type="Gene3D" id="2.60.120.650">
    <property type="entry name" value="Cupin"/>
    <property type="match status" value="1"/>
</dbReference>
<dbReference type="PANTHER" id="PTHR12461:SF105">
    <property type="entry name" value="HYPOXIA-INDUCIBLE FACTOR 1-ALPHA INHIBITOR"/>
    <property type="match status" value="1"/>
</dbReference>
<protein>
    <submittedName>
        <fullName evidence="2">Transcriptional regulator</fullName>
    </submittedName>
</protein>
<dbReference type="InterPro" id="IPR041667">
    <property type="entry name" value="Cupin_8"/>
</dbReference>
<reference evidence="2 3" key="1">
    <citation type="submission" date="2020-04" db="EMBL/GenBank/DDBJ databases">
        <title>Genome sequence for Sphingorhabdus sp. strain M1.</title>
        <authorList>
            <person name="Park S.-J."/>
        </authorList>
    </citation>
    <scope>NUCLEOTIDE SEQUENCE [LARGE SCALE GENOMIC DNA]</scope>
    <source>
        <strain evidence="2 3">JK6</strain>
    </source>
</reference>
<name>A0A6H2DIK7_9SPHN</name>
<accession>A0A6H2DIK7</accession>